<comment type="caution">
    <text evidence="2">The sequence shown here is derived from an EMBL/GenBank/DDBJ whole genome shotgun (WGS) entry which is preliminary data.</text>
</comment>
<dbReference type="EMBL" id="JAYGIE010000109">
    <property type="protein sequence ID" value="MEA5480098.1"/>
    <property type="molecule type" value="Genomic_DNA"/>
</dbReference>
<evidence type="ECO:0000259" key="1">
    <source>
        <dbReference type="Pfam" id="PF13614"/>
    </source>
</evidence>
<accession>A0ABU5TP34</accession>
<dbReference type="PROSITE" id="PS51257">
    <property type="entry name" value="PROKAR_LIPOPROTEIN"/>
    <property type="match status" value="1"/>
</dbReference>
<dbReference type="InterPro" id="IPR050625">
    <property type="entry name" value="ParA/MinD_ATPase"/>
</dbReference>
<dbReference type="SUPFAM" id="SSF52540">
    <property type="entry name" value="P-loop containing nucleoside triphosphate hydrolases"/>
    <property type="match status" value="1"/>
</dbReference>
<dbReference type="Proteomes" id="UP001301388">
    <property type="component" value="Unassembled WGS sequence"/>
</dbReference>
<dbReference type="InterPro" id="IPR027417">
    <property type="entry name" value="P-loop_NTPase"/>
</dbReference>
<dbReference type="RefSeq" id="WP_323263188.1">
    <property type="nucleotide sequence ID" value="NZ_JAYGIE010000109.1"/>
</dbReference>
<gene>
    <name evidence="2" type="ORF">VB774_20915</name>
</gene>
<evidence type="ECO:0000313" key="2">
    <source>
        <dbReference type="EMBL" id="MEA5480098.1"/>
    </source>
</evidence>
<dbReference type="InterPro" id="IPR025669">
    <property type="entry name" value="AAA_dom"/>
</dbReference>
<feature type="domain" description="AAA" evidence="1">
    <location>
        <begin position="2"/>
        <end position="177"/>
    </location>
</feature>
<sequence>MSKIISIHSYRGGTGKSNSTANLAASLACKGKRVGIVDTDLPSPGIHVLFGFDESKLNKTLNDFLWGRCPAKEAAYDVTSTLGKMATPESGLYLIPASVRINDISKILREGYDVELLNDGFQDLLESLKLDYLFIDTHPGLSEETLLSLTVSDLVILILRPDQQDFQGTAVTIDVARKLNVQKLLLLVNKALPEFNFDELQKKIADTFQIEVAGVLPESSDIIRLASSGIFCLNFPDHQISKVYRHVASLI</sequence>
<dbReference type="Gene3D" id="3.40.50.300">
    <property type="entry name" value="P-loop containing nucleotide triphosphate hydrolases"/>
    <property type="match status" value="1"/>
</dbReference>
<proteinExistence type="predicted"/>
<dbReference type="PANTHER" id="PTHR43384:SF10">
    <property type="entry name" value="ATPASE INVOLVED IN CHROMOSOME PARTITIONING, PARA_MIND FAMILY"/>
    <property type="match status" value="1"/>
</dbReference>
<name>A0ABU5TP34_9CYAN</name>
<keyword evidence="3" id="KW-1185">Reference proteome</keyword>
<evidence type="ECO:0000313" key="3">
    <source>
        <dbReference type="Proteomes" id="UP001301388"/>
    </source>
</evidence>
<organism evidence="2 3">
    <name type="scientific">Pseudanabaena galeata UHCC 0370</name>
    <dbReference type="NCBI Taxonomy" id="3110310"/>
    <lineage>
        <taxon>Bacteria</taxon>
        <taxon>Bacillati</taxon>
        <taxon>Cyanobacteriota</taxon>
        <taxon>Cyanophyceae</taxon>
        <taxon>Pseudanabaenales</taxon>
        <taxon>Pseudanabaenaceae</taxon>
        <taxon>Pseudanabaena</taxon>
    </lineage>
</organism>
<protein>
    <submittedName>
        <fullName evidence="2">MinD/ParA family protein</fullName>
    </submittedName>
</protein>
<reference evidence="2 3" key="1">
    <citation type="submission" date="2023-12" db="EMBL/GenBank/DDBJ databases">
        <title>Baltic Sea Cyanobacteria.</title>
        <authorList>
            <person name="Delbaje E."/>
            <person name="Fewer D.P."/>
            <person name="Shishido T.K."/>
        </authorList>
    </citation>
    <scope>NUCLEOTIDE SEQUENCE [LARGE SCALE GENOMIC DNA]</scope>
    <source>
        <strain evidence="2 3">UHCC 0370</strain>
    </source>
</reference>
<dbReference type="Pfam" id="PF13614">
    <property type="entry name" value="AAA_31"/>
    <property type="match status" value="1"/>
</dbReference>
<dbReference type="PANTHER" id="PTHR43384">
    <property type="entry name" value="SEPTUM SITE-DETERMINING PROTEIN MIND HOMOLOG, CHLOROPLASTIC-RELATED"/>
    <property type="match status" value="1"/>
</dbReference>